<dbReference type="PROSITE" id="PS00892">
    <property type="entry name" value="HIT_1"/>
    <property type="match status" value="1"/>
</dbReference>
<keyword evidence="7 13" id="KW-0067">ATP-binding</keyword>
<accession>A0A232EUP5</accession>
<comment type="catalytic activity">
    <reaction evidence="8">
        <text>L-threonyl-[protein] + ATP = O-phospho-L-threonyl-[protein] + ADP + H(+)</text>
        <dbReference type="Rhea" id="RHEA:46608"/>
        <dbReference type="Rhea" id="RHEA-COMP:11060"/>
        <dbReference type="Rhea" id="RHEA-COMP:11605"/>
        <dbReference type="ChEBI" id="CHEBI:15378"/>
        <dbReference type="ChEBI" id="CHEBI:30013"/>
        <dbReference type="ChEBI" id="CHEBI:30616"/>
        <dbReference type="ChEBI" id="CHEBI:61977"/>
        <dbReference type="ChEBI" id="CHEBI:456216"/>
        <dbReference type="EC" id="2.7.11.22"/>
    </reaction>
</comment>
<dbReference type="Pfam" id="PF01230">
    <property type="entry name" value="HIT"/>
    <property type="match status" value="1"/>
</dbReference>
<dbReference type="PROSITE" id="PS00107">
    <property type="entry name" value="PROTEIN_KINASE_ATP"/>
    <property type="match status" value="1"/>
</dbReference>
<dbReference type="PROSITE" id="PS51084">
    <property type="entry name" value="HIT_2"/>
    <property type="match status" value="1"/>
</dbReference>
<comment type="caution">
    <text evidence="17">The sequence shown here is derived from an EMBL/GenBank/DDBJ whole genome shotgun (WGS) entry which is preliminary data.</text>
</comment>
<protein>
    <recommendedName>
        <fullName evidence="2">cyclin-dependent kinase</fullName>
        <ecNumber evidence="2">2.7.11.22</ecNumber>
    </recommendedName>
</protein>
<dbReference type="GO" id="GO:0005524">
    <property type="term" value="F:ATP binding"/>
    <property type="evidence" value="ECO:0007669"/>
    <property type="project" value="UniProtKB-UniRule"/>
</dbReference>
<dbReference type="Gene3D" id="3.30.428.10">
    <property type="entry name" value="HIT-like"/>
    <property type="match status" value="1"/>
</dbReference>
<feature type="binding site" evidence="13">
    <location>
        <position position="162"/>
    </location>
    <ligand>
        <name>ATP</name>
        <dbReference type="ChEBI" id="CHEBI:30616"/>
    </ligand>
</feature>
<comment type="catalytic activity">
    <reaction evidence="9">
        <text>L-seryl-[protein] + ATP = O-phospho-L-seryl-[protein] + ADP + H(+)</text>
        <dbReference type="Rhea" id="RHEA:17989"/>
        <dbReference type="Rhea" id="RHEA-COMP:9863"/>
        <dbReference type="Rhea" id="RHEA-COMP:11604"/>
        <dbReference type="ChEBI" id="CHEBI:15378"/>
        <dbReference type="ChEBI" id="CHEBI:29999"/>
        <dbReference type="ChEBI" id="CHEBI:30616"/>
        <dbReference type="ChEBI" id="CHEBI:83421"/>
        <dbReference type="ChEBI" id="CHEBI:456216"/>
        <dbReference type="EC" id="2.7.11.22"/>
    </reaction>
</comment>
<keyword evidence="3" id="KW-0723">Serine/threonine-protein kinase</keyword>
<keyword evidence="6" id="KW-0418">Kinase</keyword>
<dbReference type="FunFam" id="3.30.428.10:FF:000005">
    <property type="entry name" value="Histidine triad nucleotide-binding protein 1"/>
    <property type="match status" value="1"/>
</dbReference>
<keyword evidence="4" id="KW-0808">Transferase</keyword>
<feature type="active site" description="Tele-AMP-histidine intermediate" evidence="10">
    <location>
        <position position="570"/>
    </location>
</feature>
<evidence type="ECO:0000256" key="11">
    <source>
        <dbReference type="PIRSR" id="PIRSR601310-3"/>
    </source>
</evidence>
<dbReference type="InterPro" id="IPR017441">
    <property type="entry name" value="Protein_kinase_ATP_BS"/>
</dbReference>
<dbReference type="CDD" id="cd01276">
    <property type="entry name" value="PKCI_related"/>
    <property type="match status" value="1"/>
</dbReference>
<keyword evidence="18" id="KW-1185">Reference proteome</keyword>
<sequence length="584" mass="64239">MAGRARPANAEIDPDLSTPTAAKRSKLGATTDSSASQEDDSLKQTPLGSELGDLETSEVLPSSDESFGEDDDKGKIRIGAEVEAKEEGDSTAASSSTVTRVKKTQPSREATSGGAMGREAGLQSSLMGEHALYQELALIGDGAYGTVYKAKDATNGQVVALKKVRVPITEDGLPTSTLREIAILKQLDRFENPQIVKLLDVCQGNYLQLPAVDGMTDRITRGLTLWLVFEHVERDLSSFLTACQSRRLPPQLVKQMSREILLGVDFLHTHRIVHRDLKPQNLLVTKDGHIKIADFGLAKTYDFEMKLTSVVVTLWYRAPEVLLACPYATPIDIWSVGCILAELNELKPLFPGNSEADQLDQIFRIIGTPPESEWPQKVSLGWSAFPFRHSKPMETIFPNLSNAGLDLIKNMLIFNPHKRFTAARALQHPFLLKAVASASKQLRHVDKSFLGSVSNVRKMASEVEKAQTATPGGDTIFGKILRKEIPCKFIYEDDQCVAFHDINAQAPVHFLVIPRKPISQLSKAEDEDEAVLGHLMNVARKVAKQEGLDDGFRLVINDGKHGAQSVFHLHLHVLGGRQLQWPPG</sequence>
<dbReference type="GO" id="GO:0010389">
    <property type="term" value="P:regulation of G2/M transition of mitotic cell cycle"/>
    <property type="evidence" value="ECO:0007669"/>
    <property type="project" value="TreeGrafter"/>
</dbReference>
<dbReference type="PRINTS" id="PR00332">
    <property type="entry name" value="HISTRIAD"/>
</dbReference>
<dbReference type="Pfam" id="PF00069">
    <property type="entry name" value="Pkinase"/>
    <property type="match status" value="1"/>
</dbReference>
<dbReference type="SMART" id="SM00220">
    <property type="entry name" value="S_TKc"/>
    <property type="match status" value="1"/>
</dbReference>
<dbReference type="GO" id="GO:0000082">
    <property type="term" value="P:G1/S transition of mitotic cell cycle"/>
    <property type="evidence" value="ECO:0007669"/>
    <property type="project" value="TreeGrafter"/>
</dbReference>
<dbReference type="InterPro" id="IPR000719">
    <property type="entry name" value="Prot_kinase_dom"/>
</dbReference>
<evidence type="ECO:0000256" key="1">
    <source>
        <dbReference type="ARBA" id="ARBA00006485"/>
    </source>
</evidence>
<dbReference type="GO" id="GO:0004693">
    <property type="term" value="F:cyclin-dependent protein serine/threonine kinase activity"/>
    <property type="evidence" value="ECO:0007669"/>
    <property type="project" value="UniProtKB-EC"/>
</dbReference>
<proteinExistence type="inferred from homology"/>
<dbReference type="InterPro" id="IPR036265">
    <property type="entry name" value="HIT-like_sf"/>
</dbReference>
<name>A0A232EUP5_9HYME</name>
<keyword evidence="5 13" id="KW-0547">Nucleotide-binding</keyword>
<dbReference type="SUPFAM" id="SSF54197">
    <property type="entry name" value="HIT-like"/>
    <property type="match status" value="1"/>
</dbReference>
<dbReference type="GO" id="GO:0007165">
    <property type="term" value="P:signal transduction"/>
    <property type="evidence" value="ECO:0007669"/>
    <property type="project" value="TreeGrafter"/>
</dbReference>
<evidence type="ECO:0000313" key="18">
    <source>
        <dbReference type="Proteomes" id="UP000215335"/>
    </source>
</evidence>
<evidence type="ECO:0000259" key="15">
    <source>
        <dbReference type="PROSITE" id="PS50011"/>
    </source>
</evidence>
<dbReference type="Gene3D" id="1.10.510.10">
    <property type="entry name" value="Transferase(Phosphotransferase) domain 1"/>
    <property type="match status" value="1"/>
</dbReference>
<dbReference type="EC" id="2.7.11.22" evidence="2"/>
<dbReference type="InterPro" id="IPR050108">
    <property type="entry name" value="CDK"/>
</dbReference>
<evidence type="ECO:0000256" key="3">
    <source>
        <dbReference type="ARBA" id="ARBA00022527"/>
    </source>
</evidence>
<dbReference type="GO" id="GO:0030332">
    <property type="term" value="F:cyclin binding"/>
    <property type="evidence" value="ECO:0007669"/>
    <property type="project" value="TreeGrafter"/>
</dbReference>
<evidence type="ECO:0000256" key="4">
    <source>
        <dbReference type="ARBA" id="ARBA00022679"/>
    </source>
</evidence>
<evidence type="ECO:0000256" key="5">
    <source>
        <dbReference type="ARBA" id="ARBA00022741"/>
    </source>
</evidence>
<dbReference type="GO" id="GO:0000307">
    <property type="term" value="C:cyclin-dependent protein kinase holoenzyme complex"/>
    <property type="evidence" value="ECO:0007669"/>
    <property type="project" value="TreeGrafter"/>
</dbReference>
<evidence type="ECO:0000256" key="2">
    <source>
        <dbReference type="ARBA" id="ARBA00012425"/>
    </source>
</evidence>
<dbReference type="GO" id="GO:0005634">
    <property type="term" value="C:nucleus"/>
    <property type="evidence" value="ECO:0007669"/>
    <property type="project" value="TreeGrafter"/>
</dbReference>
<feature type="domain" description="HIT" evidence="16">
    <location>
        <begin position="476"/>
        <end position="584"/>
    </location>
</feature>
<dbReference type="PANTHER" id="PTHR24056">
    <property type="entry name" value="CELL DIVISION PROTEIN KINASE"/>
    <property type="match status" value="1"/>
</dbReference>
<dbReference type="EMBL" id="NNAY01002107">
    <property type="protein sequence ID" value="OXU22064.1"/>
    <property type="molecule type" value="Genomic_DNA"/>
</dbReference>
<feature type="region of interest" description="Disordered" evidence="14">
    <location>
        <begin position="1"/>
        <end position="117"/>
    </location>
</feature>
<feature type="compositionally biased region" description="Basic and acidic residues" evidence="14">
    <location>
        <begin position="72"/>
        <end position="88"/>
    </location>
</feature>
<dbReference type="InterPro" id="IPR019808">
    <property type="entry name" value="Histidine_triad_CS"/>
</dbReference>
<dbReference type="InterPro" id="IPR001310">
    <property type="entry name" value="Histidine_triad_HIT"/>
</dbReference>
<gene>
    <name evidence="17" type="ORF">TSAR_006629</name>
</gene>
<evidence type="ECO:0000256" key="9">
    <source>
        <dbReference type="ARBA" id="ARBA00048367"/>
    </source>
</evidence>
<evidence type="ECO:0000256" key="14">
    <source>
        <dbReference type="SAM" id="MobiDB-lite"/>
    </source>
</evidence>
<dbReference type="STRING" id="543379.A0A232EUP5"/>
<dbReference type="OrthoDB" id="1732493at2759"/>
<dbReference type="FunFam" id="3.30.200.20:FF:000124">
    <property type="entry name" value="Cyclin-dependent kinase 4"/>
    <property type="match status" value="1"/>
</dbReference>
<evidence type="ECO:0000313" key="17">
    <source>
        <dbReference type="EMBL" id="OXU22064.1"/>
    </source>
</evidence>
<evidence type="ECO:0000256" key="13">
    <source>
        <dbReference type="PROSITE-ProRule" id="PRU10141"/>
    </source>
</evidence>
<dbReference type="PROSITE" id="PS00108">
    <property type="entry name" value="PROTEIN_KINASE_ST"/>
    <property type="match status" value="1"/>
</dbReference>
<feature type="domain" description="Protein kinase" evidence="15">
    <location>
        <begin position="133"/>
        <end position="431"/>
    </location>
</feature>
<reference evidence="17 18" key="1">
    <citation type="journal article" date="2017" name="Curr. Biol.">
        <title>The Evolution of Venom by Co-option of Single-Copy Genes.</title>
        <authorList>
            <person name="Martinson E.O."/>
            <person name="Mrinalini"/>
            <person name="Kelkar Y.D."/>
            <person name="Chang C.H."/>
            <person name="Werren J.H."/>
        </authorList>
    </citation>
    <scope>NUCLEOTIDE SEQUENCE [LARGE SCALE GENOMIC DNA]</scope>
    <source>
        <strain evidence="17 18">Alberta</strain>
        <tissue evidence="17">Whole body</tissue>
    </source>
</reference>
<evidence type="ECO:0000256" key="10">
    <source>
        <dbReference type="PIRSR" id="PIRSR601310-1"/>
    </source>
</evidence>
<evidence type="ECO:0000256" key="7">
    <source>
        <dbReference type="ARBA" id="ARBA00022840"/>
    </source>
</evidence>
<dbReference type="FunFam" id="1.10.510.10:FF:000624">
    <property type="entry name" value="Mitogen-activated protein kinase"/>
    <property type="match status" value="1"/>
</dbReference>
<dbReference type="PROSITE" id="PS50011">
    <property type="entry name" value="PROTEIN_KINASE_DOM"/>
    <property type="match status" value="1"/>
</dbReference>
<dbReference type="InterPro" id="IPR011009">
    <property type="entry name" value="Kinase-like_dom_sf"/>
</dbReference>
<dbReference type="GO" id="GO:0005737">
    <property type="term" value="C:cytoplasm"/>
    <property type="evidence" value="ECO:0007669"/>
    <property type="project" value="TreeGrafter"/>
</dbReference>
<dbReference type="Proteomes" id="UP000215335">
    <property type="component" value="Unassembled WGS sequence"/>
</dbReference>
<comment type="similarity">
    <text evidence="1">Belongs to the protein kinase superfamily. CMGC Ser/Thr protein kinase family. CDC2/CDKX subfamily.</text>
</comment>
<evidence type="ECO:0000256" key="6">
    <source>
        <dbReference type="ARBA" id="ARBA00022777"/>
    </source>
</evidence>
<dbReference type="Gene3D" id="3.30.200.20">
    <property type="entry name" value="Phosphorylase Kinase, domain 1"/>
    <property type="match status" value="1"/>
</dbReference>
<dbReference type="GO" id="GO:0010468">
    <property type="term" value="P:regulation of gene expression"/>
    <property type="evidence" value="ECO:0007669"/>
    <property type="project" value="TreeGrafter"/>
</dbReference>
<dbReference type="PANTHER" id="PTHR24056:SF472">
    <property type="entry name" value="CYCLIN-DEPENDENT KINASE 4, ISOFORM A"/>
    <property type="match status" value="1"/>
</dbReference>
<evidence type="ECO:0000259" key="16">
    <source>
        <dbReference type="PROSITE" id="PS51084"/>
    </source>
</evidence>
<organism evidence="17 18">
    <name type="scientific">Trichomalopsis sarcophagae</name>
    <dbReference type="NCBI Taxonomy" id="543379"/>
    <lineage>
        <taxon>Eukaryota</taxon>
        <taxon>Metazoa</taxon>
        <taxon>Ecdysozoa</taxon>
        <taxon>Arthropoda</taxon>
        <taxon>Hexapoda</taxon>
        <taxon>Insecta</taxon>
        <taxon>Pterygota</taxon>
        <taxon>Neoptera</taxon>
        <taxon>Endopterygota</taxon>
        <taxon>Hymenoptera</taxon>
        <taxon>Apocrita</taxon>
        <taxon>Proctotrupomorpha</taxon>
        <taxon>Chalcidoidea</taxon>
        <taxon>Pteromalidae</taxon>
        <taxon>Pteromalinae</taxon>
        <taxon>Trichomalopsis</taxon>
    </lineage>
</organism>
<dbReference type="InterPro" id="IPR008271">
    <property type="entry name" value="Ser/Thr_kinase_AS"/>
</dbReference>
<dbReference type="SUPFAM" id="SSF56112">
    <property type="entry name" value="Protein kinase-like (PK-like)"/>
    <property type="match status" value="1"/>
</dbReference>
<evidence type="ECO:0000256" key="12">
    <source>
        <dbReference type="PROSITE-ProRule" id="PRU00464"/>
    </source>
</evidence>
<feature type="short sequence motif" description="Histidine triad motif" evidence="11 12">
    <location>
        <begin position="568"/>
        <end position="572"/>
    </location>
</feature>
<dbReference type="InterPro" id="IPR011146">
    <property type="entry name" value="HIT-like"/>
</dbReference>
<evidence type="ECO:0000256" key="8">
    <source>
        <dbReference type="ARBA" id="ARBA00047811"/>
    </source>
</evidence>
<dbReference type="AlphaFoldDB" id="A0A232EUP5"/>
<dbReference type="CDD" id="cd07838">
    <property type="entry name" value="STKc_CDK4_6_like"/>
    <property type="match status" value="1"/>
</dbReference>